<gene>
    <name evidence="2" type="ORF">MNBD_ALPHA05-615</name>
</gene>
<keyword evidence="1" id="KW-0812">Transmembrane</keyword>
<feature type="transmembrane region" description="Helical" evidence="1">
    <location>
        <begin position="137"/>
        <end position="157"/>
    </location>
</feature>
<protein>
    <submittedName>
        <fullName evidence="2">Uncharacterized protein</fullName>
    </submittedName>
</protein>
<keyword evidence="1" id="KW-0472">Membrane</keyword>
<name>A0A3B0RFK6_9ZZZZ</name>
<keyword evidence="1" id="KW-1133">Transmembrane helix</keyword>
<accession>A0A3B0RFK6</accession>
<dbReference type="AlphaFoldDB" id="A0A3B0RFK6"/>
<evidence type="ECO:0000313" key="2">
    <source>
        <dbReference type="EMBL" id="VAV92174.1"/>
    </source>
</evidence>
<feature type="transmembrane region" description="Helical" evidence="1">
    <location>
        <begin position="104"/>
        <end position="125"/>
    </location>
</feature>
<proteinExistence type="predicted"/>
<sequence length="160" mass="16281">MTRILLPLAIVAAIFFGPMYNVSGKLADSGETVITRSGEYFIGEAVSCLRKLQVPLGEECASDGVLNDSTMVGDVMSWASMLAVAAAGLGIIGMLPFIGRLTSIVTILAGVGAVGAVGYMALTLMGTDGIGLPGMQWGAYLAAALGLLTLISGLAGLRGR</sequence>
<evidence type="ECO:0000256" key="1">
    <source>
        <dbReference type="SAM" id="Phobius"/>
    </source>
</evidence>
<dbReference type="EMBL" id="UOEH01000082">
    <property type="protein sequence ID" value="VAV92174.1"/>
    <property type="molecule type" value="Genomic_DNA"/>
</dbReference>
<reference evidence="2" key="1">
    <citation type="submission" date="2018-06" db="EMBL/GenBank/DDBJ databases">
        <authorList>
            <person name="Zhirakovskaya E."/>
        </authorList>
    </citation>
    <scope>NUCLEOTIDE SEQUENCE</scope>
</reference>
<feature type="transmembrane region" description="Helical" evidence="1">
    <location>
        <begin position="75"/>
        <end position="97"/>
    </location>
</feature>
<organism evidence="2">
    <name type="scientific">hydrothermal vent metagenome</name>
    <dbReference type="NCBI Taxonomy" id="652676"/>
    <lineage>
        <taxon>unclassified sequences</taxon>
        <taxon>metagenomes</taxon>
        <taxon>ecological metagenomes</taxon>
    </lineage>
</organism>